<proteinExistence type="inferred from homology"/>
<dbReference type="GO" id="GO:0043386">
    <property type="term" value="P:mycotoxin biosynthetic process"/>
    <property type="evidence" value="ECO:0007669"/>
    <property type="project" value="InterPro"/>
</dbReference>
<protein>
    <submittedName>
        <fullName evidence="3">DUF3328 superfamily domain-containing protein</fullName>
    </submittedName>
</protein>
<evidence type="ECO:0000313" key="3">
    <source>
        <dbReference type="EMBL" id="QSS62138.1"/>
    </source>
</evidence>
<feature type="transmembrane region" description="Helical" evidence="2">
    <location>
        <begin position="65"/>
        <end position="85"/>
    </location>
</feature>
<comment type="similarity">
    <text evidence="1">Belongs to the ustYa family.</text>
</comment>
<dbReference type="PANTHER" id="PTHR33365">
    <property type="entry name" value="YALI0B05434P"/>
    <property type="match status" value="1"/>
</dbReference>
<dbReference type="Proteomes" id="UP000663671">
    <property type="component" value="Chromosome 5"/>
</dbReference>
<dbReference type="EMBL" id="CP069111">
    <property type="protein sequence ID" value="QSS62138.1"/>
    <property type="molecule type" value="Genomic_DNA"/>
</dbReference>
<dbReference type="VEuPathDB" id="FungiDB:I7I51_04315"/>
<sequence length="258" mass="30017">MAFFAKIRQFQWHKDGSQYTYRFLETPGSPQSSPCKEKRSEDGLLEEIRYHTLAVRRPLWKNGRFMIILHILLFALYIGSLIAVWTSKNTAQIRVAGMPFYENIMVEPEYIKHYDREDITVRIPDGDGYIGTLNVYHELHCLKRIHQYMYPDYYFPGLSANDIEMNRLHNEHCINFLRQSAMCHGDVGLITFEWNDSSRIPLANATSHQCVNWEKLDQWTKARTVDMMKPGWLVHPTYGVAYPSGEGDKIGAISGQHI</sequence>
<keyword evidence="2" id="KW-0812">Transmembrane</keyword>
<keyword evidence="2" id="KW-1133">Transmembrane helix</keyword>
<evidence type="ECO:0000313" key="4">
    <source>
        <dbReference type="Proteomes" id="UP000663671"/>
    </source>
</evidence>
<reference evidence="3" key="1">
    <citation type="submission" date="2021-01" db="EMBL/GenBank/DDBJ databases">
        <title>Chromosome-level genome assembly of a human fungal pathogen reveals clustering of transcriptionally co-regulated genes.</title>
        <authorList>
            <person name="Voorhies M."/>
            <person name="Cohen S."/>
            <person name="Shea T.P."/>
            <person name="Petrus S."/>
            <person name="Munoz J.F."/>
            <person name="Poplawski S."/>
            <person name="Goldman W.E."/>
            <person name="Michael T."/>
            <person name="Cuomo C.A."/>
            <person name="Sil A."/>
            <person name="Beyhan S."/>
        </authorList>
    </citation>
    <scope>NUCLEOTIDE SEQUENCE</scope>
    <source>
        <strain evidence="3">WU24</strain>
    </source>
</reference>
<dbReference type="OrthoDB" id="3687641at2759"/>
<dbReference type="PANTHER" id="PTHR33365:SF7">
    <property type="entry name" value="TAT PATHWAY SIGNAL SEQUENCE"/>
    <property type="match status" value="1"/>
</dbReference>
<dbReference type="Pfam" id="PF11807">
    <property type="entry name" value="UstYa"/>
    <property type="match status" value="1"/>
</dbReference>
<gene>
    <name evidence="3" type="ORF">I7I51_04315</name>
</gene>
<dbReference type="InterPro" id="IPR021765">
    <property type="entry name" value="UstYa-like"/>
</dbReference>
<evidence type="ECO:0000256" key="2">
    <source>
        <dbReference type="SAM" id="Phobius"/>
    </source>
</evidence>
<dbReference type="AlphaFoldDB" id="A0A8A1M6L3"/>
<evidence type="ECO:0000256" key="1">
    <source>
        <dbReference type="ARBA" id="ARBA00035112"/>
    </source>
</evidence>
<accession>A0A8A1M6L3</accession>
<organism evidence="3 4">
    <name type="scientific">Ajellomyces capsulatus</name>
    <name type="common">Darling's disease fungus</name>
    <name type="synonym">Histoplasma capsulatum</name>
    <dbReference type="NCBI Taxonomy" id="5037"/>
    <lineage>
        <taxon>Eukaryota</taxon>
        <taxon>Fungi</taxon>
        <taxon>Dikarya</taxon>
        <taxon>Ascomycota</taxon>
        <taxon>Pezizomycotina</taxon>
        <taxon>Eurotiomycetes</taxon>
        <taxon>Eurotiomycetidae</taxon>
        <taxon>Onygenales</taxon>
        <taxon>Ajellomycetaceae</taxon>
        <taxon>Histoplasma</taxon>
    </lineage>
</organism>
<name>A0A8A1M6L3_AJECA</name>
<keyword evidence="2" id="KW-0472">Membrane</keyword>